<feature type="compositionally biased region" description="Basic and acidic residues" evidence="1">
    <location>
        <begin position="131"/>
        <end position="149"/>
    </location>
</feature>
<dbReference type="Proteomes" id="UP000549113">
    <property type="component" value="Unassembled WGS sequence"/>
</dbReference>
<protein>
    <submittedName>
        <fullName evidence="2">Uncharacterized protein</fullName>
    </submittedName>
</protein>
<sequence length="280" mass="30547">MRCCSDAAGVLRPRPRSSRSIADRSANSGPPARVRRVSAALPHRAAQDHNHGRLWPPRPVDPAAREPKSAGSRDLARSCVARSHSGCRGSGLHSDVGTLVTSLSSRKQRHATRFERTGPRRETVVTTGRLSRRDTATRDPDSGERDHAAETVVTTGRLSRRDTATRDPDSGNRDHAAETVVTTGRLSRRDTATRDPDSGERDRAAETVVTTGRLSRRETATRDPDSGERDHAAETVVTTGRINQRDTATRDPDFPPRTPATLRHPATPRDHAPGAPAQYR</sequence>
<dbReference type="EMBL" id="JACIFH010000001">
    <property type="protein sequence ID" value="MBB4139737.1"/>
    <property type="molecule type" value="Genomic_DNA"/>
</dbReference>
<feature type="compositionally biased region" description="Basic and acidic residues" evidence="1">
    <location>
        <begin position="159"/>
        <end position="177"/>
    </location>
</feature>
<keyword evidence="3" id="KW-1185">Reference proteome</keyword>
<comment type="caution">
    <text evidence="2">The sequence shown here is derived from an EMBL/GenBank/DDBJ whole genome shotgun (WGS) entry which is preliminary data.</text>
</comment>
<organism evidence="2 3">
    <name type="scientific">Microbacterium invictum</name>
    <dbReference type="NCBI Taxonomy" id="515415"/>
    <lineage>
        <taxon>Bacteria</taxon>
        <taxon>Bacillati</taxon>
        <taxon>Actinomycetota</taxon>
        <taxon>Actinomycetes</taxon>
        <taxon>Micrococcales</taxon>
        <taxon>Microbacteriaceae</taxon>
        <taxon>Microbacterium</taxon>
    </lineage>
</organism>
<feature type="compositionally biased region" description="Basic and acidic residues" evidence="1">
    <location>
        <begin position="243"/>
        <end position="254"/>
    </location>
</feature>
<evidence type="ECO:0000313" key="2">
    <source>
        <dbReference type="EMBL" id="MBB4139737.1"/>
    </source>
</evidence>
<gene>
    <name evidence="2" type="ORF">BKA10_001531</name>
</gene>
<feature type="compositionally biased region" description="Basic and acidic residues" evidence="1">
    <location>
        <begin position="112"/>
        <end position="123"/>
    </location>
</feature>
<name>A0AA40SP89_9MICO</name>
<evidence type="ECO:0000313" key="3">
    <source>
        <dbReference type="Proteomes" id="UP000549113"/>
    </source>
</evidence>
<proteinExistence type="predicted"/>
<accession>A0AA40SP89</accession>
<evidence type="ECO:0000256" key="1">
    <source>
        <dbReference type="SAM" id="MobiDB-lite"/>
    </source>
</evidence>
<dbReference type="AlphaFoldDB" id="A0AA40SP89"/>
<feature type="compositionally biased region" description="Basic and acidic residues" evidence="1">
    <location>
        <begin position="187"/>
        <end position="205"/>
    </location>
</feature>
<feature type="compositionally biased region" description="Basic and acidic residues" evidence="1">
    <location>
        <begin position="215"/>
        <end position="233"/>
    </location>
</feature>
<feature type="region of interest" description="Disordered" evidence="1">
    <location>
        <begin position="1"/>
        <end position="280"/>
    </location>
</feature>
<reference evidence="2 3" key="1">
    <citation type="submission" date="2020-08" db="EMBL/GenBank/DDBJ databases">
        <title>Sequencing the genomes of 1000 actinobacteria strains.</title>
        <authorList>
            <person name="Klenk H.-P."/>
        </authorList>
    </citation>
    <scope>NUCLEOTIDE SEQUENCE [LARGE SCALE GENOMIC DNA]</scope>
    <source>
        <strain evidence="2 3">DSM 19600</strain>
    </source>
</reference>